<protein>
    <submittedName>
        <fullName evidence="1">Uncharacterized protein</fullName>
    </submittedName>
</protein>
<sequence>MRGLILAVAFVTLIISTQAFLMHGRQRCLCVRGTVTNINPKNMIRVTVYPRSPTCGRVEIVVKLKSTFKCLNPNSEMGRRIQAVWNMKP</sequence>
<evidence type="ECO:0000313" key="1">
    <source>
        <dbReference type="EMBL" id="KAJ8005595.1"/>
    </source>
</evidence>
<dbReference type="EMBL" id="CM055737">
    <property type="protein sequence ID" value="KAJ8005595.1"/>
    <property type="molecule type" value="Genomic_DNA"/>
</dbReference>
<name>A0ACC2GPW2_DALPE</name>
<comment type="caution">
    <text evidence="1">The sequence shown here is derived from an EMBL/GenBank/DDBJ whole genome shotgun (WGS) entry which is preliminary data.</text>
</comment>
<proteinExistence type="predicted"/>
<keyword evidence="2" id="KW-1185">Reference proteome</keyword>
<gene>
    <name evidence="1" type="ORF">DPEC_G00119570</name>
</gene>
<organism evidence="1 2">
    <name type="scientific">Dallia pectoralis</name>
    <name type="common">Alaska blackfish</name>
    <dbReference type="NCBI Taxonomy" id="75939"/>
    <lineage>
        <taxon>Eukaryota</taxon>
        <taxon>Metazoa</taxon>
        <taxon>Chordata</taxon>
        <taxon>Craniata</taxon>
        <taxon>Vertebrata</taxon>
        <taxon>Euteleostomi</taxon>
        <taxon>Actinopterygii</taxon>
        <taxon>Neopterygii</taxon>
        <taxon>Teleostei</taxon>
        <taxon>Protacanthopterygii</taxon>
        <taxon>Esociformes</taxon>
        <taxon>Umbridae</taxon>
        <taxon>Dallia</taxon>
    </lineage>
</organism>
<accession>A0ACC2GPW2</accession>
<evidence type="ECO:0000313" key="2">
    <source>
        <dbReference type="Proteomes" id="UP001157502"/>
    </source>
</evidence>
<dbReference type="Proteomes" id="UP001157502">
    <property type="component" value="Chromosome 10"/>
</dbReference>
<reference evidence="1" key="1">
    <citation type="submission" date="2021-05" db="EMBL/GenBank/DDBJ databases">
        <authorList>
            <person name="Pan Q."/>
            <person name="Jouanno E."/>
            <person name="Zahm M."/>
            <person name="Klopp C."/>
            <person name="Cabau C."/>
            <person name="Louis A."/>
            <person name="Berthelot C."/>
            <person name="Parey E."/>
            <person name="Roest Crollius H."/>
            <person name="Montfort J."/>
            <person name="Robinson-Rechavi M."/>
            <person name="Bouchez O."/>
            <person name="Lampietro C."/>
            <person name="Lopez Roques C."/>
            <person name="Donnadieu C."/>
            <person name="Postlethwait J."/>
            <person name="Bobe J."/>
            <person name="Dillon D."/>
            <person name="Chandos A."/>
            <person name="von Hippel F."/>
            <person name="Guiguen Y."/>
        </authorList>
    </citation>
    <scope>NUCLEOTIDE SEQUENCE</scope>
    <source>
        <strain evidence="1">YG-Jan2019</strain>
    </source>
</reference>